<name>A0A6L2L3S4_TANCI</name>
<comment type="caution">
    <text evidence="1">The sequence shown here is derived from an EMBL/GenBank/DDBJ whole genome shotgun (WGS) entry which is preliminary data.</text>
</comment>
<proteinExistence type="predicted"/>
<gene>
    <name evidence="1" type="ORF">Tci_026853</name>
</gene>
<dbReference type="AlphaFoldDB" id="A0A6L2L3S4"/>
<protein>
    <submittedName>
        <fullName evidence="1">Uncharacterized protein</fullName>
    </submittedName>
</protein>
<reference evidence="1" key="1">
    <citation type="journal article" date="2019" name="Sci. Rep.">
        <title>Draft genome of Tanacetum cinerariifolium, the natural source of mosquito coil.</title>
        <authorList>
            <person name="Yamashiro T."/>
            <person name="Shiraishi A."/>
            <person name="Satake H."/>
            <person name="Nakayama K."/>
        </authorList>
    </citation>
    <scope>NUCLEOTIDE SEQUENCE</scope>
</reference>
<sequence>MDYEVAPQSGITLRCCEFGGVTDWYQSTGYRELGRFQNLDYNRFSKNFKGLSPLSDIRARILPAPSPPPLHPYHAATPPPLHHGRSRCLSTTVTTTNATTTAATAAAFPATAAAAVVAGCGWQFGYHRHDGAYKSPRSRAVRRQTTIVVAVERRYNQHSRTLWCRAVMEQPLVKHRGGQPPKTTTVVAAKPTTATTAAPWLCRACGGAFGFVDNNPFRGVWI</sequence>
<organism evidence="1">
    <name type="scientific">Tanacetum cinerariifolium</name>
    <name type="common">Dalmatian daisy</name>
    <name type="synonym">Chrysanthemum cinerariifolium</name>
    <dbReference type="NCBI Taxonomy" id="118510"/>
    <lineage>
        <taxon>Eukaryota</taxon>
        <taxon>Viridiplantae</taxon>
        <taxon>Streptophyta</taxon>
        <taxon>Embryophyta</taxon>
        <taxon>Tracheophyta</taxon>
        <taxon>Spermatophyta</taxon>
        <taxon>Magnoliopsida</taxon>
        <taxon>eudicotyledons</taxon>
        <taxon>Gunneridae</taxon>
        <taxon>Pentapetalae</taxon>
        <taxon>asterids</taxon>
        <taxon>campanulids</taxon>
        <taxon>Asterales</taxon>
        <taxon>Asteraceae</taxon>
        <taxon>Asteroideae</taxon>
        <taxon>Anthemideae</taxon>
        <taxon>Anthemidinae</taxon>
        <taxon>Tanacetum</taxon>
    </lineage>
</organism>
<evidence type="ECO:0000313" key="1">
    <source>
        <dbReference type="EMBL" id="GEU54875.1"/>
    </source>
</evidence>
<dbReference type="EMBL" id="BKCJ010003402">
    <property type="protein sequence ID" value="GEU54875.1"/>
    <property type="molecule type" value="Genomic_DNA"/>
</dbReference>
<accession>A0A6L2L3S4</accession>